<dbReference type="GO" id="GO:0016491">
    <property type="term" value="F:oxidoreductase activity"/>
    <property type="evidence" value="ECO:0007669"/>
    <property type="project" value="UniProtKB-KW"/>
</dbReference>
<name>A0A6J5YGF4_9ZZZZ</name>
<proteinExistence type="inferred from homology"/>
<accession>A0A6J5YGF4</accession>
<dbReference type="PRINTS" id="PR00081">
    <property type="entry name" value="GDHRDH"/>
</dbReference>
<evidence type="ECO:0000313" key="3">
    <source>
        <dbReference type="EMBL" id="CAB4323501.1"/>
    </source>
</evidence>
<evidence type="ECO:0000256" key="2">
    <source>
        <dbReference type="ARBA" id="ARBA00023002"/>
    </source>
</evidence>
<protein>
    <submittedName>
        <fullName evidence="3">Unannotated protein</fullName>
    </submittedName>
</protein>
<dbReference type="AlphaFoldDB" id="A0A6J5YGF4"/>
<comment type="similarity">
    <text evidence="1">Belongs to the short-chain dehydrogenases/reductases (SDR) family.</text>
</comment>
<sequence length="251" mass="26317">MRDALGAMQSVLVLGGNSEIALAIVDRLIEGRTSRVVLAVREPAGAQSTIDRLTAAGVSASAIAFDALKPENHAKVLNDAFAEGDIDLVISAFGILGSQAEFDADPMFALQAVNANFGGAVTSSLIVADLMRRQGHGTLLMITSIAAMRGRADNYVYGSTKAGQDLFAQGLGDALVGSGVRVVVVRPGFVHTKMTDGMKPAPFSTTPDKVAEVVVDGLAKGRELIFAPSILRFVFAGLIHAPRMIWRRLGG</sequence>
<dbReference type="CDD" id="cd05233">
    <property type="entry name" value="SDR_c"/>
    <property type="match status" value="1"/>
</dbReference>
<gene>
    <name evidence="3" type="ORF">UFOPK1392_01256</name>
</gene>
<keyword evidence="2" id="KW-0560">Oxidoreductase</keyword>
<dbReference type="Pfam" id="PF00106">
    <property type="entry name" value="adh_short"/>
    <property type="match status" value="1"/>
</dbReference>
<dbReference type="EMBL" id="CAEMXZ010000049">
    <property type="protein sequence ID" value="CAB4323501.1"/>
    <property type="molecule type" value="Genomic_DNA"/>
</dbReference>
<organism evidence="3">
    <name type="scientific">freshwater metagenome</name>
    <dbReference type="NCBI Taxonomy" id="449393"/>
    <lineage>
        <taxon>unclassified sequences</taxon>
        <taxon>metagenomes</taxon>
        <taxon>ecological metagenomes</taxon>
    </lineage>
</organism>
<dbReference type="SUPFAM" id="SSF51735">
    <property type="entry name" value="NAD(P)-binding Rossmann-fold domains"/>
    <property type="match status" value="1"/>
</dbReference>
<reference evidence="3" key="1">
    <citation type="submission" date="2020-05" db="EMBL/GenBank/DDBJ databases">
        <authorList>
            <person name="Chiriac C."/>
            <person name="Salcher M."/>
            <person name="Ghai R."/>
            <person name="Kavagutti S V."/>
        </authorList>
    </citation>
    <scope>NUCLEOTIDE SEQUENCE</scope>
</reference>
<dbReference type="PANTHER" id="PTHR43669:SF6">
    <property type="entry name" value="DECAPRENYLPHOSPHORYL-2-KETO-BETA-D-ERYTHRO-PENTOSE REDUCTASE"/>
    <property type="match status" value="1"/>
</dbReference>
<evidence type="ECO:0000256" key="1">
    <source>
        <dbReference type="ARBA" id="ARBA00006484"/>
    </source>
</evidence>
<dbReference type="PANTHER" id="PTHR43669">
    <property type="entry name" value="5-KETO-D-GLUCONATE 5-REDUCTASE"/>
    <property type="match status" value="1"/>
</dbReference>
<dbReference type="Gene3D" id="3.40.50.720">
    <property type="entry name" value="NAD(P)-binding Rossmann-like Domain"/>
    <property type="match status" value="1"/>
</dbReference>
<dbReference type="InterPro" id="IPR002347">
    <property type="entry name" value="SDR_fam"/>
</dbReference>
<dbReference type="InterPro" id="IPR036291">
    <property type="entry name" value="NAD(P)-bd_dom_sf"/>
</dbReference>